<sequence length="43" mass="4535">MRLAVHVDARIQAHLGAVVRSTAEEALNGLLAAEADHLCGARK</sequence>
<proteinExistence type="predicted"/>
<dbReference type="KEGG" id="abas:ACPOL_6543"/>
<organism evidence="1 2">
    <name type="scientific">Acidisarcina polymorpha</name>
    <dbReference type="NCBI Taxonomy" id="2211140"/>
    <lineage>
        <taxon>Bacteria</taxon>
        <taxon>Pseudomonadati</taxon>
        <taxon>Acidobacteriota</taxon>
        <taxon>Terriglobia</taxon>
        <taxon>Terriglobales</taxon>
        <taxon>Acidobacteriaceae</taxon>
        <taxon>Acidisarcina</taxon>
    </lineage>
</organism>
<reference evidence="1 2" key="1">
    <citation type="journal article" date="2018" name="Front. Microbiol.">
        <title>Hydrolytic Capabilities as a Key to Environmental Success: Chitinolytic and Cellulolytic Acidobacteria From Acidic Sub-arctic Soils and Boreal Peatlands.</title>
        <authorList>
            <person name="Belova S.E."/>
            <person name="Ravin N.V."/>
            <person name="Pankratov T.A."/>
            <person name="Rakitin A.L."/>
            <person name="Ivanova A.A."/>
            <person name="Beletsky A.V."/>
            <person name="Mardanov A.V."/>
            <person name="Sinninghe Damste J.S."/>
            <person name="Dedysh S.N."/>
        </authorList>
    </citation>
    <scope>NUCLEOTIDE SEQUENCE [LARGE SCALE GENOMIC DNA]</scope>
    <source>
        <strain evidence="1 2">SBC82</strain>
    </source>
</reference>
<accession>A0A2Z5G935</accession>
<name>A0A2Z5G935_9BACT</name>
<dbReference type="EMBL" id="CP030840">
    <property type="protein sequence ID" value="AXC15763.1"/>
    <property type="molecule type" value="Genomic_DNA"/>
</dbReference>
<gene>
    <name evidence="1" type="ORF">ACPOL_6543</name>
</gene>
<evidence type="ECO:0000313" key="2">
    <source>
        <dbReference type="Proteomes" id="UP000253606"/>
    </source>
</evidence>
<protein>
    <submittedName>
        <fullName evidence="1">Uncharacterized protein</fullName>
    </submittedName>
</protein>
<dbReference type="Proteomes" id="UP000253606">
    <property type="component" value="Chromosome"/>
</dbReference>
<keyword evidence="2" id="KW-1185">Reference proteome</keyword>
<evidence type="ECO:0000313" key="1">
    <source>
        <dbReference type="EMBL" id="AXC15763.1"/>
    </source>
</evidence>
<dbReference type="AlphaFoldDB" id="A0A2Z5G935"/>